<evidence type="ECO:0000313" key="1">
    <source>
        <dbReference type="EMBL" id="KIJ57834.1"/>
    </source>
</evidence>
<dbReference type="AlphaFoldDB" id="A0A0C9UXS2"/>
<dbReference type="OrthoDB" id="2676448at2759"/>
<protein>
    <submittedName>
        <fullName evidence="1">Uncharacterized protein</fullName>
    </submittedName>
</protein>
<feature type="non-terminal residue" evidence="1">
    <location>
        <position position="1"/>
    </location>
</feature>
<name>A0A0C9UXS2_9AGAM</name>
<dbReference type="EMBL" id="KN840089">
    <property type="protein sequence ID" value="KIJ57834.1"/>
    <property type="molecule type" value="Genomic_DNA"/>
</dbReference>
<dbReference type="Proteomes" id="UP000053820">
    <property type="component" value="Unassembled WGS sequence"/>
</dbReference>
<organism evidence="1 2">
    <name type="scientific">Hydnomerulius pinastri MD-312</name>
    <dbReference type="NCBI Taxonomy" id="994086"/>
    <lineage>
        <taxon>Eukaryota</taxon>
        <taxon>Fungi</taxon>
        <taxon>Dikarya</taxon>
        <taxon>Basidiomycota</taxon>
        <taxon>Agaricomycotina</taxon>
        <taxon>Agaricomycetes</taxon>
        <taxon>Agaricomycetidae</taxon>
        <taxon>Boletales</taxon>
        <taxon>Boletales incertae sedis</taxon>
        <taxon>Leucogyrophana</taxon>
    </lineage>
</organism>
<reference evidence="1 2" key="1">
    <citation type="submission" date="2014-04" db="EMBL/GenBank/DDBJ databases">
        <title>Evolutionary Origins and Diversification of the Mycorrhizal Mutualists.</title>
        <authorList>
            <consortium name="DOE Joint Genome Institute"/>
            <consortium name="Mycorrhizal Genomics Consortium"/>
            <person name="Kohler A."/>
            <person name="Kuo A."/>
            <person name="Nagy L.G."/>
            <person name="Floudas D."/>
            <person name="Copeland A."/>
            <person name="Barry K.W."/>
            <person name="Cichocki N."/>
            <person name="Veneault-Fourrey C."/>
            <person name="LaButti K."/>
            <person name="Lindquist E.A."/>
            <person name="Lipzen A."/>
            <person name="Lundell T."/>
            <person name="Morin E."/>
            <person name="Murat C."/>
            <person name="Riley R."/>
            <person name="Ohm R."/>
            <person name="Sun H."/>
            <person name="Tunlid A."/>
            <person name="Henrissat B."/>
            <person name="Grigoriev I.V."/>
            <person name="Hibbett D.S."/>
            <person name="Martin F."/>
        </authorList>
    </citation>
    <scope>NUCLEOTIDE SEQUENCE [LARGE SCALE GENOMIC DNA]</scope>
    <source>
        <strain evidence="1 2">MD-312</strain>
    </source>
</reference>
<proteinExistence type="predicted"/>
<keyword evidence="2" id="KW-1185">Reference proteome</keyword>
<dbReference type="HOGENOM" id="CLU_013084_5_1_1"/>
<feature type="non-terminal residue" evidence="1">
    <location>
        <position position="120"/>
    </location>
</feature>
<gene>
    <name evidence="1" type="ORF">HYDPIDRAFT_45961</name>
</gene>
<evidence type="ECO:0000313" key="2">
    <source>
        <dbReference type="Proteomes" id="UP000053820"/>
    </source>
</evidence>
<sequence>ITWKELSDYSFLGEFDLLRLSRADVRNDDWAKPAHREATVKFFKLCRAREELTRVEVEVRRLRTAVYNEEQEVRGVINRLMETDPKLGIELQRQHRQRTAINAIHIHRLNKIEASAGYAG</sequence>
<accession>A0A0C9UXS2</accession>